<evidence type="ECO:0000256" key="5">
    <source>
        <dbReference type="ARBA" id="ARBA00022927"/>
    </source>
</evidence>
<keyword evidence="2 9" id="KW-0813">Transport</keyword>
<comment type="similarity">
    <text evidence="9">Belongs to the TatA/E family.</text>
</comment>
<keyword evidence="3 9" id="KW-1003">Cell membrane</keyword>
<evidence type="ECO:0000256" key="7">
    <source>
        <dbReference type="ARBA" id="ARBA00023010"/>
    </source>
</evidence>
<gene>
    <name evidence="9 11" type="primary">tatA</name>
    <name evidence="11" type="ORF">QWY20_07710</name>
</gene>
<evidence type="ECO:0000256" key="1">
    <source>
        <dbReference type="ARBA" id="ARBA00004162"/>
    </source>
</evidence>
<keyword evidence="4 9" id="KW-0812">Transmembrane</keyword>
<proteinExistence type="inferred from homology"/>
<feature type="region of interest" description="Disordered" evidence="10">
    <location>
        <begin position="42"/>
        <end position="71"/>
    </location>
</feature>
<accession>A0ABU7J4Y4</accession>
<dbReference type="InterPro" id="IPR006312">
    <property type="entry name" value="TatA/E"/>
</dbReference>
<dbReference type="Gene3D" id="1.20.5.3310">
    <property type="match status" value="1"/>
</dbReference>
<comment type="subcellular location">
    <subcellularLocation>
        <location evidence="1 9">Cell membrane</location>
        <topology evidence="1 9">Single-pass membrane protein</topology>
    </subcellularLocation>
</comment>
<keyword evidence="5 9" id="KW-0653">Protein transport</keyword>
<evidence type="ECO:0000256" key="9">
    <source>
        <dbReference type="HAMAP-Rule" id="MF_00236"/>
    </source>
</evidence>
<reference evidence="11 12" key="1">
    <citation type="submission" date="2023-07" db="EMBL/GenBank/DDBJ databases">
        <title>Alkalimonas sp., MEB108 novel, alkaliphilic bacterium isolated from Lonar Lake, India.</title>
        <authorList>
            <person name="Joshi A."/>
            <person name="Thite S."/>
        </authorList>
    </citation>
    <scope>NUCLEOTIDE SEQUENCE [LARGE SCALE GENOMIC DNA]</scope>
    <source>
        <strain evidence="11 12">MEB108</strain>
    </source>
</reference>
<organism evidence="11 12">
    <name type="scientific">Alkalimonas cellulosilytica</name>
    <dbReference type="NCBI Taxonomy" id="3058395"/>
    <lineage>
        <taxon>Bacteria</taxon>
        <taxon>Pseudomonadati</taxon>
        <taxon>Pseudomonadota</taxon>
        <taxon>Gammaproteobacteria</taxon>
        <taxon>Alkalimonas</taxon>
    </lineage>
</organism>
<dbReference type="Pfam" id="PF02416">
    <property type="entry name" value="TatA_B_E"/>
    <property type="match status" value="1"/>
</dbReference>
<keyword evidence="6 9" id="KW-1133">Transmembrane helix</keyword>
<protein>
    <recommendedName>
        <fullName evidence="9">Sec-independent protein translocase protein TatA</fullName>
    </recommendedName>
</protein>
<dbReference type="HAMAP" id="MF_00236">
    <property type="entry name" value="TatA_E"/>
    <property type="match status" value="1"/>
</dbReference>
<keyword evidence="7 9" id="KW-0811">Translocation</keyword>
<comment type="function">
    <text evidence="9">Part of the twin-arginine translocation (Tat) system that transports large folded proteins containing a characteristic twin-arginine motif in their signal peptide across membranes. TatA could form the protein-conducting channel of the Tat system.</text>
</comment>
<evidence type="ECO:0000256" key="10">
    <source>
        <dbReference type="SAM" id="MobiDB-lite"/>
    </source>
</evidence>
<keyword evidence="12" id="KW-1185">Reference proteome</keyword>
<dbReference type="EMBL" id="JAUHLI010000006">
    <property type="protein sequence ID" value="MEE2001335.1"/>
    <property type="molecule type" value="Genomic_DNA"/>
</dbReference>
<name>A0ABU7J4Y4_9GAMM</name>
<evidence type="ECO:0000313" key="11">
    <source>
        <dbReference type="EMBL" id="MEE2001335.1"/>
    </source>
</evidence>
<evidence type="ECO:0000256" key="3">
    <source>
        <dbReference type="ARBA" id="ARBA00022475"/>
    </source>
</evidence>
<dbReference type="NCBIfam" id="TIGR01411">
    <property type="entry name" value="tatAE"/>
    <property type="match status" value="1"/>
</dbReference>
<dbReference type="PANTHER" id="PTHR42982:SF1">
    <property type="entry name" value="SEC-INDEPENDENT PROTEIN TRANSLOCASE PROTEIN TATA"/>
    <property type="match status" value="1"/>
</dbReference>
<evidence type="ECO:0000256" key="8">
    <source>
        <dbReference type="ARBA" id="ARBA00023136"/>
    </source>
</evidence>
<evidence type="ECO:0000256" key="4">
    <source>
        <dbReference type="ARBA" id="ARBA00022692"/>
    </source>
</evidence>
<evidence type="ECO:0000313" key="12">
    <source>
        <dbReference type="Proteomes" id="UP001336314"/>
    </source>
</evidence>
<dbReference type="Proteomes" id="UP001336314">
    <property type="component" value="Unassembled WGS sequence"/>
</dbReference>
<evidence type="ECO:0000256" key="6">
    <source>
        <dbReference type="ARBA" id="ARBA00022989"/>
    </source>
</evidence>
<comment type="subunit">
    <text evidence="9">The Tat system comprises two distinct complexes: a TatABC complex, containing multiple copies of TatA, TatB and TatC subunits, and a separate TatA complex, containing only TatA subunits. Substrates initially bind to the TatABC complex, which probably triggers association of the separate TatA complex to form the active translocon.</text>
</comment>
<sequence>MALSFWQILLVVVLFLLLFGRGKIPQLMSDVATGIKSFKKGMQEDEAPSQDKAKSEETASLSAAMKQDKTE</sequence>
<comment type="caution">
    <text evidence="11">The sequence shown here is derived from an EMBL/GenBank/DDBJ whole genome shotgun (WGS) entry which is preliminary data.</text>
</comment>
<dbReference type="PANTHER" id="PTHR42982">
    <property type="entry name" value="SEC-INDEPENDENT PROTEIN TRANSLOCASE PROTEIN TATA"/>
    <property type="match status" value="1"/>
</dbReference>
<dbReference type="RefSeq" id="WP_330128436.1">
    <property type="nucleotide sequence ID" value="NZ_JAUHLI010000006.1"/>
</dbReference>
<evidence type="ECO:0000256" key="2">
    <source>
        <dbReference type="ARBA" id="ARBA00022448"/>
    </source>
</evidence>
<keyword evidence="8 9" id="KW-0472">Membrane</keyword>
<dbReference type="InterPro" id="IPR003369">
    <property type="entry name" value="TatA/B/E"/>
</dbReference>